<dbReference type="GO" id="GO:0140097">
    <property type="term" value="F:catalytic activity, acting on DNA"/>
    <property type="evidence" value="ECO:0007669"/>
    <property type="project" value="UniProtKB-ARBA"/>
</dbReference>
<evidence type="ECO:0000313" key="11">
    <source>
        <dbReference type="Proteomes" id="UP000509458"/>
    </source>
</evidence>
<keyword evidence="6 10" id="KW-0560">Oxidoreductase</keyword>
<dbReference type="GO" id="GO:0046872">
    <property type="term" value="F:metal ion binding"/>
    <property type="evidence" value="ECO:0007669"/>
    <property type="project" value="UniProtKB-KW"/>
</dbReference>
<accession>A0A6T9XWR5</accession>
<dbReference type="Proteomes" id="UP000509458">
    <property type="component" value="Chromosome"/>
</dbReference>
<keyword evidence="2" id="KW-0479">Metal-binding</keyword>
<sequence length="217" mass="24669">MQFSLFDTAEDKRTSYKLPLVEGDVTYFSNALSQATADTFFAKLQAELPWRQDTIRLFGKPVKIPRLQSWHGDPECTYTYSNLTMSPNPWTESLADIKARCEQLCEKSCASQYKVRFNSVLANWYRDGQDSMSFHSDDEPELGINPVIASVTLGEARPFVFKHKETKEKHTQLLEHGSVLIMAGATQTHYVHGIAKTAKPIGGRINLTFRHLIQRAR</sequence>
<keyword evidence="5 10" id="KW-0223">Dioxygenase</keyword>
<dbReference type="GO" id="GO:0016787">
    <property type="term" value="F:hydrolase activity"/>
    <property type="evidence" value="ECO:0007669"/>
    <property type="project" value="UniProtKB-ARBA"/>
</dbReference>
<reference evidence="10 11" key="1">
    <citation type="submission" date="2020-06" db="EMBL/GenBank/DDBJ databases">
        <authorList>
            <person name="Duchaud E."/>
        </authorList>
    </citation>
    <scope>NUCLEOTIDE SEQUENCE [LARGE SCALE GENOMIC DNA]</scope>
    <source>
        <strain evidence="10">Alteromonas fortis</strain>
    </source>
</reference>
<organism evidence="10 11">
    <name type="scientific">Alteromonas macleodii</name>
    <name type="common">Pseudoalteromonas macleodii</name>
    <dbReference type="NCBI Taxonomy" id="28108"/>
    <lineage>
        <taxon>Bacteria</taxon>
        <taxon>Pseudomonadati</taxon>
        <taxon>Pseudomonadota</taxon>
        <taxon>Gammaproteobacteria</taxon>
        <taxon>Alteromonadales</taxon>
        <taxon>Alteromonadaceae</taxon>
        <taxon>Alteromonas/Salinimonas group</taxon>
        <taxon>Alteromonas</taxon>
    </lineage>
</organism>
<proteinExistence type="predicted"/>
<evidence type="ECO:0000259" key="9">
    <source>
        <dbReference type="PROSITE" id="PS51471"/>
    </source>
</evidence>
<dbReference type="RefSeq" id="WP_179982340.1">
    <property type="nucleotide sequence ID" value="NZ_LR812090.1"/>
</dbReference>
<dbReference type="EMBL" id="LR812090">
    <property type="protein sequence ID" value="CAB9492674.1"/>
    <property type="molecule type" value="Genomic_DNA"/>
</dbReference>
<evidence type="ECO:0000256" key="6">
    <source>
        <dbReference type="ARBA" id="ARBA00023002"/>
    </source>
</evidence>
<name>A0A6T9XWR5_ALTMA</name>
<comment type="cofactor">
    <cofactor evidence="1">
        <name>Fe(2+)</name>
        <dbReference type="ChEBI" id="CHEBI:29033"/>
    </cofactor>
</comment>
<dbReference type="GO" id="GO:0006307">
    <property type="term" value="P:DNA alkylation repair"/>
    <property type="evidence" value="ECO:0007669"/>
    <property type="project" value="InterPro"/>
</dbReference>
<dbReference type="EC" id="1.14.11.-" evidence="10"/>
<feature type="domain" description="Fe2OG dioxygenase" evidence="9">
    <location>
        <begin position="116"/>
        <end position="213"/>
    </location>
</feature>
<dbReference type="InterPro" id="IPR027450">
    <property type="entry name" value="AlkB-like"/>
</dbReference>
<dbReference type="GO" id="GO:0032451">
    <property type="term" value="F:demethylase activity"/>
    <property type="evidence" value="ECO:0007669"/>
    <property type="project" value="UniProtKB-ARBA"/>
</dbReference>
<dbReference type="Pfam" id="PF13532">
    <property type="entry name" value="2OG-FeII_Oxy_2"/>
    <property type="match status" value="1"/>
</dbReference>
<dbReference type="SUPFAM" id="SSF51197">
    <property type="entry name" value="Clavaminate synthase-like"/>
    <property type="match status" value="1"/>
</dbReference>
<dbReference type="InterPro" id="IPR032854">
    <property type="entry name" value="ALKBH3"/>
</dbReference>
<evidence type="ECO:0000256" key="2">
    <source>
        <dbReference type="ARBA" id="ARBA00022723"/>
    </source>
</evidence>
<protein>
    <submittedName>
        <fullName evidence="10">DNA-N1-methyladenine dioxygenase</fullName>
        <ecNumber evidence="10">1.14.11.-</ecNumber>
    </submittedName>
</protein>
<evidence type="ECO:0000256" key="5">
    <source>
        <dbReference type="ARBA" id="ARBA00022964"/>
    </source>
</evidence>
<keyword evidence="3" id="KW-0227">DNA damage</keyword>
<dbReference type="PROSITE" id="PS51471">
    <property type="entry name" value="FE2OG_OXY"/>
    <property type="match status" value="1"/>
</dbReference>
<dbReference type="GO" id="GO:0051213">
    <property type="term" value="F:dioxygenase activity"/>
    <property type="evidence" value="ECO:0007669"/>
    <property type="project" value="UniProtKB-KW"/>
</dbReference>
<dbReference type="GO" id="GO:0016705">
    <property type="term" value="F:oxidoreductase activity, acting on paired donors, with incorporation or reduction of molecular oxygen"/>
    <property type="evidence" value="ECO:0007669"/>
    <property type="project" value="UniProtKB-ARBA"/>
</dbReference>
<dbReference type="PANTHER" id="PTHR31212">
    <property type="entry name" value="ALPHA-KETOGLUTARATE-DEPENDENT DIOXYGENASE ALKB HOMOLOG 3"/>
    <property type="match status" value="1"/>
</dbReference>
<evidence type="ECO:0000256" key="3">
    <source>
        <dbReference type="ARBA" id="ARBA00022763"/>
    </source>
</evidence>
<dbReference type="InterPro" id="IPR037151">
    <property type="entry name" value="AlkB-like_sf"/>
</dbReference>
<keyword evidence="7" id="KW-0408">Iron</keyword>
<evidence type="ECO:0000256" key="4">
    <source>
        <dbReference type="ARBA" id="ARBA00022842"/>
    </source>
</evidence>
<keyword evidence="4" id="KW-0460">Magnesium</keyword>
<evidence type="ECO:0000256" key="7">
    <source>
        <dbReference type="ARBA" id="ARBA00023004"/>
    </source>
</evidence>
<evidence type="ECO:0000256" key="8">
    <source>
        <dbReference type="ARBA" id="ARBA00023204"/>
    </source>
</evidence>
<dbReference type="PANTHER" id="PTHR31212:SF4">
    <property type="entry name" value="ALPHA-KETOGLUTARATE-DEPENDENT DIOXYGENASE ALKB HOMOLOG 3"/>
    <property type="match status" value="1"/>
</dbReference>
<keyword evidence="8" id="KW-0234">DNA repair</keyword>
<evidence type="ECO:0000256" key="1">
    <source>
        <dbReference type="ARBA" id="ARBA00001954"/>
    </source>
</evidence>
<dbReference type="Gene3D" id="2.60.120.590">
    <property type="entry name" value="Alpha-ketoglutarate-dependent dioxygenase AlkB-like"/>
    <property type="match status" value="1"/>
</dbReference>
<gene>
    <name evidence="10" type="ORF">ALFOR1_20108</name>
</gene>
<dbReference type="AlphaFoldDB" id="A0A6T9XWR5"/>
<dbReference type="FunFam" id="2.60.120.590:FF:000004">
    <property type="entry name" value="DNA oxidative demethylase ALKBH2"/>
    <property type="match status" value="1"/>
</dbReference>
<evidence type="ECO:0000313" key="10">
    <source>
        <dbReference type="EMBL" id="CAB9492674.1"/>
    </source>
</evidence>
<dbReference type="InterPro" id="IPR005123">
    <property type="entry name" value="Oxoglu/Fe-dep_dioxygenase_dom"/>
</dbReference>